<sequence length="104" mass="11618">MKVVFHVDELPKWSEAMKNIHNAKAGCPNLQIVLLVNGAAITGFLDEQYQDFLREPGVEFHACHNALKAFKIPEEQLPEPVTVVPAGVLDLIKLQHLGYAYIKP</sequence>
<comment type="caution">
    <text evidence="1">The sequence shown here is derived from an EMBL/GenBank/DDBJ whole genome shotgun (WGS) entry which is preliminary data.</text>
</comment>
<dbReference type="Proteomes" id="UP001256711">
    <property type="component" value="Unassembled WGS sequence"/>
</dbReference>
<proteinExistence type="predicted"/>
<dbReference type="GeneID" id="78364066"/>
<dbReference type="InterPro" id="IPR027396">
    <property type="entry name" value="DsrEFH-like"/>
</dbReference>
<organism evidence="1 2">
    <name type="scientific">Enterococcus asini</name>
    <dbReference type="NCBI Taxonomy" id="57732"/>
    <lineage>
        <taxon>Bacteria</taxon>
        <taxon>Bacillati</taxon>
        <taxon>Bacillota</taxon>
        <taxon>Bacilli</taxon>
        <taxon>Lactobacillales</taxon>
        <taxon>Enterococcaceae</taxon>
        <taxon>Enterococcus</taxon>
    </lineage>
</organism>
<dbReference type="PANTHER" id="PTHR37691">
    <property type="entry name" value="BLR3518 PROTEIN"/>
    <property type="match status" value="1"/>
</dbReference>
<accession>A0AAW8TYJ2</accession>
<dbReference type="RefSeq" id="WP_010752940.1">
    <property type="nucleotide sequence ID" value="NZ_CAJJLU010000003.1"/>
</dbReference>
<dbReference type="AlphaFoldDB" id="A0AAW8TYJ2"/>
<gene>
    <name evidence="1" type="ORF">P7H43_04590</name>
</gene>
<dbReference type="EMBL" id="JARQBJ010000002">
    <property type="protein sequence ID" value="MDT2809751.1"/>
    <property type="molecule type" value="Genomic_DNA"/>
</dbReference>
<name>A0AAW8TYJ2_9ENTE</name>
<evidence type="ECO:0000313" key="1">
    <source>
        <dbReference type="EMBL" id="MDT2809751.1"/>
    </source>
</evidence>
<protein>
    <submittedName>
        <fullName evidence="1">DsrE family protein</fullName>
    </submittedName>
</protein>
<dbReference type="SUPFAM" id="SSF75169">
    <property type="entry name" value="DsrEFH-like"/>
    <property type="match status" value="1"/>
</dbReference>
<dbReference type="InterPro" id="IPR003787">
    <property type="entry name" value="Sulphur_relay_DsrE/F-like"/>
</dbReference>
<reference evidence="1" key="1">
    <citation type="submission" date="2023-03" db="EMBL/GenBank/DDBJ databases">
        <authorList>
            <person name="Shen W."/>
            <person name="Cai J."/>
        </authorList>
    </citation>
    <scope>NUCLEOTIDE SEQUENCE</scope>
    <source>
        <strain evidence="1">B226-2</strain>
    </source>
</reference>
<dbReference type="Pfam" id="PF02635">
    <property type="entry name" value="DsrE"/>
    <property type="match status" value="1"/>
</dbReference>
<dbReference type="PANTHER" id="PTHR37691:SF1">
    <property type="entry name" value="BLR3518 PROTEIN"/>
    <property type="match status" value="1"/>
</dbReference>
<evidence type="ECO:0000313" key="2">
    <source>
        <dbReference type="Proteomes" id="UP001256711"/>
    </source>
</evidence>
<dbReference type="Gene3D" id="3.40.1260.10">
    <property type="entry name" value="DsrEFH-like"/>
    <property type="match status" value="1"/>
</dbReference>